<dbReference type="GO" id="GO:0015935">
    <property type="term" value="C:small ribosomal subunit"/>
    <property type="evidence" value="ECO:0007669"/>
    <property type="project" value="InterPro"/>
</dbReference>
<dbReference type="PRINTS" id="PR01034">
    <property type="entry name" value="RIBOSOMALS12"/>
</dbReference>
<evidence type="ECO:0000256" key="2">
    <source>
        <dbReference type="ARBA" id="ARBA00022980"/>
    </source>
</evidence>
<organism evidence="5 6">
    <name type="scientific">Babesia microti (strain RI)</name>
    <dbReference type="NCBI Taxonomy" id="1133968"/>
    <lineage>
        <taxon>Eukaryota</taxon>
        <taxon>Sar</taxon>
        <taxon>Alveolata</taxon>
        <taxon>Apicomplexa</taxon>
        <taxon>Aconoidasida</taxon>
        <taxon>Piroplasmida</taxon>
        <taxon>Babesiidae</taxon>
        <taxon>Babesia</taxon>
    </lineage>
</organism>
<dbReference type="InterPro" id="IPR005679">
    <property type="entry name" value="Ribosomal_uS12_bac"/>
</dbReference>
<gene>
    <name evidence="5" type="ORF">BMR1_01G01185</name>
</gene>
<dbReference type="Gene3D" id="2.40.50.140">
    <property type="entry name" value="Nucleic acid-binding proteins"/>
    <property type="match status" value="1"/>
</dbReference>
<dbReference type="AlphaFoldDB" id="I7I7W8"/>
<dbReference type="VEuPathDB" id="PiroplasmaDB:BMR1_01G01185"/>
<dbReference type="GeneID" id="24423317"/>
<dbReference type="NCBIfam" id="TIGR00981">
    <property type="entry name" value="rpsL_bact"/>
    <property type="match status" value="1"/>
</dbReference>
<reference evidence="5 6" key="2">
    <citation type="journal article" date="2013" name="PLoS ONE">
        <title>Whole genome mapping and re-organization of the nuclear and mitochondrial genomes of Babesia microti isolates.</title>
        <authorList>
            <person name="Cornillot E."/>
            <person name="Dassouli A."/>
            <person name="Garg A."/>
            <person name="Pachikara N."/>
            <person name="Randazzo S."/>
            <person name="Depoix D."/>
            <person name="Carcy B."/>
            <person name="Delbecq S."/>
            <person name="Frutos R."/>
            <person name="Silva J.C."/>
            <person name="Sutton R."/>
            <person name="Krause P.J."/>
            <person name="Mamoun C.B."/>
        </authorList>
    </citation>
    <scope>NUCLEOTIDE SEQUENCE [LARGE SCALE GENOMIC DNA]</scope>
    <source>
        <strain evidence="5 6">RI</strain>
    </source>
</reference>
<dbReference type="CDD" id="cd03368">
    <property type="entry name" value="Ribosomal_S12"/>
    <property type="match status" value="1"/>
</dbReference>
<dbReference type="GO" id="GO:0003735">
    <property type="term" value="F:structural constituent of ribosome"/>
    <property type="evidence" value="ECO:0007669"/>
    <property type="project" value="InterPro"/>
</dbReference>
<evidence type="ECO:0000256" key="3">
    <source>
        <dbReference type="ARBA" id="ARBA00023274"/>
    </source>
</evidence>
<evidence type="ECO:0000256" key="1">
    <source>
        <dbReference type="ARBA" id="ARBA00005657"/>
    </source>
</evidence>
<comment type="similarity">
    <text evidence="1">Belongs to the universal ribosomal protein uS12 family.</text>
</comment>
<accession>I7I7W8</accession>
<protein>
    <recommendedName>
        <fullName evidence="4">Ribosomal protein S12, mitochondrial</fullName>
    </recommendedName>
</protein>
<dbReference type="OMA" id="MNDKICE"/>
<dbReference type="EMBL" id="FO082871">
    <property type="protein sequence ID" value="CCF72703.1"/>
    <property type="molecule type" value="Genomic_DNA"/>
</dbReference>
<keyword evidence="3" id="KW-0687">Ribonucleoprotein</keyword>
<keyword evidence="2 5" id="KW-0689">Ribosomal protein</keyword>
<dbReference type="InterPro" id="IPR012340">
    <property type="entry name" value="NA-bd_OB-fold"/>
</dbReference>
<dbReference type="PANTHER" id="PTHR11652">
    <property type="entry name" value="30S RIBOSOMAL PROTEIN S12 FAMILY MEMBER"/>
    <property type="match status" value="1"/>
</dbReference>
<reference evidence="5 6" key="1">
    <citation type="journal article" date="2012" name="Nucleic Acids Res.">
        <title>Sequencing of the smallest Apicomplexan genome from the human pathogen Babesia microti.</title>
        <authorList>
            <person name="Cornillot E."/>
            <person name="Hadj-Kaddour K."/>
            <person name="Dassouli A."/>
            <person name="Noel B."/>
            <person name="Ranwez V."/>
            <person name="Vacherie B."/>
            <person name="Augagneur Y."/>
            <person name="Bres V."/>
            <person name="Duclos A."/>
            <person name="Randazzo S."/>
            <person name="Carcy B."/>
            <person name="Debierre-Grockiego F."/>
            <person name="Delbecq S."/>
            <person name="Moubri-Menage K."/>
            <person name="Shams-Eldin H."/>
            <person name="Usmani-Brown S."/>
            <person name="Bringaud F."/>
            <person name="Wincker P."/>
            <person name="Vivares C.P."/>
            <person name="Schwarz R.T."/>
            <person name="Schetters T.P."/>
            <person name="Krause P.J."/>
            <person name="Gorenflot A."/>
            <person name="Berry V."/>
            <person name="Barbe V."/>
            <person name="Ben Mamoun C."/>
        </authorList>
    </citation>
    <scope>NUCLEOTIDE SEQUENCE [LARGE SCALE GENOMIC DNA]</scope>
    <source>
        <strain evidence="5 6">RI</strain>
    </source>
</reference>
<dbReference type="OrthoDB" id="414309at2759"/>
<dbReference type="GO" id="GO:0006412">
    <property type="term" value="P:translation"/>
    <property type="evidence" value="ECO:0007669"/>
    <property type="project" value="InterPro"/>
</dbReference>
<dbReference type="RefSeq" id="XP_012647312.1">
    <property type="nucleotide sequence ID" value="XM_012791858.1"/>
</dbReference>
<dbReference type="FunFam" id="2.40.50.140:FF:000192">
    <property type="entry name" value="Mitochondrial ribosomal protein S12"/>
    <property type="match status" value="1"/>
</dbReference>
<keyword evidence="6" id="KW-1185">Reference proteome</keyword>
<reference evidence="5 6" key="3">
    <citation type="journal article" date="2016" name="Sci. Rep.">
        <title>Genome-wide diversity and gene expression profiling of Babesia microti isolates identify polymorphic genes that mediate host-pathogen interactions.</title>
        <authorList>
            <person name="Silva J.C."/>
            <person name="Cornillot E."/>
            <person name="McCracken C."/>
            <person name="Usmani-Brown S."/>
            <person name="Dwivedi A."/>
            <person name="Ifeonu O.O."/>
            <person name="Crabtree J."/>
            <person name="Gotia H.T."/>
            <person name="Virji A.Z."/>
            <person name="Reynes C."/>
            <person name="Colinge J."/>
            <person name="Kumar V."/>
            <person name="Lawres L."/>
            <person name="Pazzi J.E."/>
            <person name="Pablo J.V."/>
            <person name="Hung C."/>
            <person name="Brancato J."/>
            <person name="Kumari P."/>
            <person name="Orvis J."/>
            <person name="Tretina K."/>
            <person name="Chibucos M."/>
            <person name="Ott S."/>
            <person name="Sadzewicz L."/>
            <person name="Sengamalay N."/>
            <person name="Shetty A.C."/>
            <person name="Su Q."/>
            <person name="Tallon L."/>
            <person name="Fraser C.M."/>
            <person name="Frutos R."/>
            <person name="Molina D.M."/>
            <person name="Krause P.J."/>
            <person name="Ben Mamoun C."/>
        </authorList>
    </citation>
    <scope>NUCLEOTIDE SEQUENCE [LARGE SCALE GENOMIC DNA]</scope>
    <source>
        <strain evidence="5 6">RI</strain>
    </source>
</reference>
<evidence type="ECO:0000313" key="5">
    <source>
        <dbReference type="EMBL" id="CCF72703.1"/>
    </source>
</evidence>
<dbReference type="SUPFAM" id="SSF50249">
    <property type="entry name" value="Nucleic acid-binding proteins"/>
    <property type="match status" value="1"/>
</dbReference>
<dbReference type="KEGG" id="bmic:BMR1_01G01185"/>
<proteinExistence type="inferred from homology"/>
<dbReference type="Proteomes" id="UP000002899">
    <property type="component" value="Chromosome I"/>
</dbReference>
<dbReference type="Pfam" id="PF00164">
    <property type="entry name" value="Ribosom_S12_S23"/>
    <property type="match status" value="1"/>
</dbReference>
<evidence type="ECO:0000256" key="4">
    <source>
        <dbReference type="ARBA" id="ARBA00043092"/>
    </source>
</evidence>
<sequence>MLRNLTTSLTNNLFGLFTTQMQLKWNHNLLYSCKLSLASLESVKYFSTRSLHGRLFYKRTPKIIPVHKPKNVRSKWLEGAPQKKGICVVVRVLTPRKPNSGLRKVARVRLSTGRTVYVYIPGIGHNLSTHSVVLVRGGRCRDLPGVYYKAIRGKYDLLPVKNRTTSRSKYGVKIDANIRARKDNKLKHIHLTSQFDRDEFNARRVYNWHDTSGELYLKTLDTSDPMPLDIFHFNTRWRHRLATKNE</sequence>
<dbReference type="InterPro" id="IPR006032">
    <property type="entry name" value="Ribosomal_uS12"/>
</dbReference>
<name>I7I7W8_BABMR</name>
<evidence type="ECO:0000313" key="6">
    <source>
        <dbReference type="Proteomes" id="UP000002899"/>
    </source>
</evidence>